<evidence type="ECO:0000256" key="2">
    <source>
        <dbReference type="ARBA" id="ARBA00022617"/>
    </source>
</evidence>
<dbReference type="EMBL" id="JAODYH010000012">
    <property type="protein sequence ID" value="MCT9812769.1"/>
    <property type="molecule type" value="Genomic_DNA"/>
</dbReference>
<keyword evidence="3" id="KW-0479">Metal-binding</keyword>
<dbReference type="Gene3D" id="3.30.413.10">
    <property type="entry name" value="Sulfite Reductase Hemoprotein, domain 1"/>
    <property type="match status" value="2"/>
</dbReference>
<dbReference type="Pfam" id="PF03460">
    <property type="entry name" value="NIR_SIR_ferr"/>
    <property type="match status" value="1"/>
</dbReference>
<dbReference type="SUPFAM" id="SSF55124">
    <property type="entry name" value="Nitrite/Sulfite reductase N-terminal domain-like"/>
    <property type="match status" value="1"/>
</dbReference>
<keyword evidence="5" id="KW-0408">Iron</keyword>
<evidence type="ECO:0000256" key="6">
    <source>
        <dbReference type="ARBA" id="ARBA00023014"/>
    </source>
</evidence>
<accession>A0ABT2PQM8</accession>
<feature type="domain" description="Nitrite/Sulfite reductase ferredoxin-like" evidence="7">
    <location>
        <begin position="20"/>
        <end position="70"/>
    </location>
</feature>
<sequence>MTDAIQVQGWCPSAWQPMRAQDGWMVRVRPHCASISAAQWRLLAQLALSQAHSQIELTRLGNVQLRGVSEPQQVRSQLIAAQLVPVDADADLAPAVHCTPLYRSGDATHALALWLSAAVVERLSPHALARQAVAALPGKFGLLVDDPDRHMQSIAADLHLWVAADQGYCLALGDAADWYCFAHAQDAVEAAVQVALWFASARATITPAPTRLRGLLPYRQPDLPALRAAQRRAAVADGGSPAQALSPGQHAGQGWVMAAPLGRIDAAAMHQLASDLPAHTAIRVTAWRSLLVDAPAMESHIARLDPAHWITQPDDVRLRVSACTGAPRCTQALIPAQAMALALAAQVAENKHLHVSGCAKFCALAADASGVLYASRGAGGEVLLNASAVDQRARPGPPISSLAHTEAPEKIQELLHDLHL</sequence>
<evidence type="ECO:0000256" key="1">
    <source>
        <dbReference type="ARBA" id="ARBA00022485"/>
    </source>
</evidence>
<proteinExistence type="predicted"/>
<organism evidence="8 9">
    <name type="scientific">Acidovorax bellezanensis</name>
    <dbReference type="NCBI Taxonomy" id="2976702"/>
    <lineage>
        <taxon>Bacteria</taxon>
        <taxon>Pseudomonadati</taxon>
        <taxon>Pseudomonadota</taxon>
        <taxon>Betaproteobacteria</taxon>
        <taxon>Burkholderiales</taxon>
        <taxon>Comamonadaceae</taxon>
        <taxon>Acidovorax</taxon>
    </lineage>
</organism>
<gene>
    <name evidence="8" type="ORF">N0K08_19225</name>
</gene>
<keyword evidence="2" id="KW-0349">Heme</keyword>
<name>A0ABT2PQM8_9BURK</name>
<evidence type="ECO:0000313" key="9">
    <source>
        <dbReference type="Proteomes" id="UP001525968"/>
    </source>
</evidence>
<dbReference type="PANTHER" id="PTHR32439:SF9">
    <property type="entry name" value="BLR3264 PROTEIN"/>
    <property type="match status" value="1"/>
</dbReference>
<evidence type="ECO:0000259" key="7">
    <source>
        <dbReference type="Pfam" id="PF03460"/>
    </source>
</evidence>
<keyword evidence="9" id="KW-1185">Reference proteome</keyword>
<dbReference type="InterPro" id="IPR045854">
    <property type="entry name" value="NO2/SO3_Rdtase_4Fe4S_sf"/>
</dbReference>
<dbReference type="Proteomes" id="UP001525968">
    <property type="component" value="Unassembled WGS sequence"/>
</dbReference>
<comment type="caution">
    <text evidence="8">The sequence shown here is derived from an EMBL/GenBank/DDBJ whole genome shotgun (WGS) entry which is preliminary data.</text>
</comment>
<protein>
    <submittedName>
        <fullName evidence="8">Nitrite reductase</fullName>
    </submittedName>
</protein>
<dbReference type="InterPro" id="IPR036136">
    <property type="entry name" value="Nit/Sulf_reduc_fer-like_dom_sf"/>
</dbReference>
<evidence type="ECO:0000256" key="5">
    <source>
        <dbReference type="ARBA" id="ARBA00023004"/>
    </source>
</evidence>
<keyword evidence="4" id="KW-0560">Oxidoreductase</keyword>
<keyword evidence="6" id="KW-0411">Iron-sulfur</keyword>
<dbReference type="Gene3D" id="3.90.480.10">
    <property type="entry name" value="Sulfite Reductase Hemoprotein,Domain 2"/>
    <property type="match status" value="1"/>
</dbReference>
<dbReference type="SUPFAM" id="SSF56014">
    <property type="entry name" value="Nitrite and sulphite reductase 4Fe-4S domain-like"/>
    <property type="match status" value="1"/>
</dbReference>
<evidence type="ECO:0000256" key="3">
    <source>
        <dbReference type="ARBA" id="ARBA00022723"/>
    </source>
</evidence>
<dbReference type="RefSeq" id="WP_261502012.1">
    <property type="nucleotide sequence ID" value="NZ_JAODYH010000012.1"/>
</dbReference>
<evidence type="ECO:0000313" key="8">
    <source>
        <dbReference type="EMBL" id="MCT9812769.1"/>
    </source>
</evidence>
<evidence type="ECO:0000256" key="4">
    <source>
        <dbReference type="ARBA" id="ARBA00023002"/>
    </source>
</evidence>
<reference evidence="8 9" key="1">
    <citation type="submission" date="2022-09" db="EMBL/GenBank/DDBJ databases">
        <title>Draft genome of isolate Be4.</title>
        <authorList>
            <person name="Sanchez-Castro I."/>
            <person name="Martinez-Rodriguez P."/>
            <person name="Descostes M."/>
            <person name="Merroun M."/>
        </authorList>
    </citation>
    <scope>NUCLEOTIDE SEQUENCE [LARGE SCALE GENOMIC DNA]</scope>
    <source>
        <strain evidence="8 9">Be4</strain>
    </source>
</reference>
<dbReference type="InterPro" id="IPR051329">
    <property type="entry name" value="NIR_SIR_4Fe-4S"/>
</dbReference>
<dbReference type="InterPro" id="IPR005117">
    <property type="entry name" value="NiRdtase/SiRdtase_haem-b_fer"/>
</dbReference>
<dbReference type="PANTHER" id="PTHR32439">
    <property type="entry name" value="FERREDOXIN--NITRITE REDUCTASE, CHLOROPLASTIC"/>
    <property type="match status" value="1"/>
</dbReference>
<keyword evidence="1" id="KW-0004">4Fe-4S</keyword>